<dbReference type="AlphaFoldDB" id="A0A426VCI3"/>
<keyword evidence="1" id="KW-0472">Membrane</keyword>
<proteinExistence type="predicted"/>
<dbReference type="OrthoDB" id="1631120at2"/>
<organism evidence="3 4">
    <name type="scientific">Aquabacterium soli</name>
    <dbReference type="NCBI Taxonomy" id="2493092"/>
    <lineage>
        <taxon>Bacteria</taxon>
        <taxon>Pseudomonadati</taxon>
        <taxon>Pseudomonadota</taxon>
        <taxon>Betaproteobacteria</taxon>
        <taxon>Burkholderiales</taxon>
        <taxon>Aquabacterium</taxon>
    </lineage>
</organism>
<feature type="domain" description="Chlorhexidine efflux transporter" evidence="2">
    <location>
        <begin position="71"/>
        <end position="133"/>
    </location>
</feature>
<dbReference type="InterPro" id="IPR007896">
    <property type="entry name" value="BTP_bacteria"/>
</dbReference>
<keyword evidence="1" id="KW-1133">Transmembrane helix</keyword>
<reference evidence="3 4" key="1">
    <citation type="submission" date="2018-12" db="EMBL/GenBank/DDBJ databases">
        <title>The whole draft genome of Aquabacterium sp. SJQ9.</title>
        <authorList>
            <person name="Sun L."/>
            <person name="Gao X."/>
            <person name="Chen W."/>
            <person name="Huang K."/>
        </authorList>
    </citation>
    <scope>NUCLEOTIDE SEQUENCE [LARGE SCALE GENOMIC DNA]</scope>
    <source>
        <strain evidence="3 4">SJQ9</strain>
    </source>
</reference>
<feature type="domain" description="Chlorhexidine efflux transporter" evidence="2">
    <location>
        <begin position="3"/>
        <end position="65"/>
    </location>
</feature>
<feature type="transmembrane region" description="Helical" evidence="1">
    <location>
        <begin position="77"/>
        <end position="100"/>
    </location>
</feature>
<gene>
    <name evidence="3" type="ORF">EIP75_09165</name>
</gene>
<evidence type="ECO:0000313" key="3">
    <source>
        <dbReference type="EMBL" id="RRS04586.1"/>
    </source>
</evidence>
<evidence type="ECO:0000259" key="2">
    <source>
        <dbReference type="Pfam" id="PF05232"/>
    </source>
</evidence>
<accession>A0A426VCI3</accession>
<dbReference type="Pfam" id="PF05232">
    <property type="entry name" value="BTP"/>
    <property type="match status" value="2"/>
</dbReference>
<evidence type="ECO:0000256" key="1">
    <source>
        <dbReference type="SAM" id="Phobius"/>
    </source>
</evidence>
<evidence type="ECO:0000313" key="4">
    <source>
        <dbReference type="Proteomes" id="UP000269265"/>
    </source>
</evidence>
<dbReference type="InterPro" id="IPR058208">
    <property type="entry name" value="PACE"/>
</dbReference>
<name>A0A426VCI3_9BURK</name>
<sequence length="152" mass="16969">MQGLKRKLVYVTLFELIAVGLTSTALSLISERPFFYAGVAAVSSSVIALVWNLIYNTGFEYWEARQTTKGRSLRRRLVHAVGFEAGLVVLLVPLFAYLLGLTLWEAFVYDLGLMLFFMVYTFSFNLVFDRVFGLPASALPTPAAQPEATMRA</sequence>
<dbReference type="NCBIfam" id="NF033664">
    <property type="entry name" value="PACE_transport"/>
    <property type="match status" value="1"/>
</dbReference>
<comment type="caution">
    <text evidence="3">The sequence shown here is derived from an EMBL/GenBank/DDBJ whole genome shotgun (WGS) entry which is preliminary data.</text>
</comment>
<dbReference type="RefSeq" id="WP_125242960.1">
    <property type="nucleotide sequence ID" value="NZ_RSED01000006.1"/>
</dbReference>
<dbReference type="EMBL" id="RSED01000006">
    <property type="protein sequence ID" value="RRS04586.1"/>
    <property type="molecule type" value="Genomic_DNA"/>
</dbReference>
<protein>
    <submittedName>
        <fullName evidence="3">PACE efflux transporter</fullName>
    </submittedName>
</protein>
<feature type="transmembrane region" description="Helical" evidence="1">
    <location>
        <begin position="106"/>
        <end position="128"/>
    </location>
</feature>
<keyword evidence="1" id="KW-0812">Transmembrane</keyword>
<feature type="transmembrane region" description="Helical" evidence="1">
    <location>
        <begin position="35"/>
        <end position="56"/>
    </location>
</feature>
<keyword evidence="4" id="KW-1185">Reference proteome</keyword>
<dbReference type="Proteomes" id="UP000269265">
    <property type="component" value="Unassembled WGS sequence"/>
</dbReference>
<feature type="transmembrane region" description="Helical" evidence="1">
    <location>
        <begin position="7"/>
        <end position="29"/>
    </location>
</feature>